<dbReference type="UniPathway" id="UPA00094"/>
<comment type="pathway">
    <text evidence="4">Lipid metabolism; fatty acid biosynthesis.</text>
</comment>
<dbReference type="InterPro" id="IPR001249">
    <property type="entry name" value="AcCoA_biotinCC"/>
</dbReference>
<evidence type="ECO:0000256" key="5">
    <source>
        <dbReference type="SAM" id="MobiDB-lite"/>
    </source>
</evidence>
<keyword evidence="3 4" id="KW-0092">Biotin</keyword>
<dbReference type="CDD" id="cd06850">
    <property type="entry name" value="biotinyl_domain"/>
    <property type="match status" value="1"/>
</dbReference>
<protein>
    <recommendedName>
        <fullName evidence="2 4">Biotin carboxyl carrier protein of acetyl-CoA carboxylase</fullName>
    </recommendedName>
</protein>
<dbReference type="PROSITE" id="PS50968">
    <property type="entry name" value="BIOTINYL_LIPOYL"/>
    <property type="match status" value="1"/>
</dbReference>
<evidence type="ECO:0000256" key="2">
    <source>
        <dbReference type="ARBA" id="ARBA00017562"/>
    </source>
</evidence>
<evidence type="ECO:0000259" key="6">
    <source>
        <dbReference type="PROSITE" id="PS50968"/>
    </source>
</evidence>
<keyword evidence="4" id="KW-0276">Fatty acid metabolism</keyword>
<evidence type="ECO:0000313" key="8">
    <source>
        <dbReference type="Proteomes" id="UP000636949"/>
    </source>
</evidence>
<proteinExistence type="predicted"/>
<comment type="caution">
    <text evidence="7">The sequence shown here is derived from an EMBL/GenBank/DDBJ whole genome shotgun (WGS) entry which is preliminary data.</text>
</comment>
<dbReference type="FunFam" id="2.40.50.100:FF:000003">
    <property type="entry name" value="Acetyl-CoA carboxylase biotin carboxyl carrier protein"/>
    <property type="match status" value="1"/>
</dbReference>
<dbReference type="InterPro" id="IPR000089">
    <property type="entry name" value="Biotin_lipoyl"/>
</dbReference>
<dbReference type="InterPro" id="IPR050709">
    <property type="entry name" value="Biotin_Carboxyl_Carrier/Decarb"/>
</dbReference>
<dbReference type="GO" id="GO:0003989">
    <property type="term" value="F:acetyl-CoA carboxylase activity"/>
    <property type="evidence" value="ECO:0007669"/>
    <property type="project" value="InterPro"/>
</dbReference>
<reference evidence="7" key="2">
    <citation type="submission" date="2020-09" db="EMBL/GenBank/DDBJ databases">
        <authorList>
            <person name="Sun Q."/>
            <person name="Zhou Y."/>
        </authorList>
    </citation>
    <scope>NUCLEOTIDE SEQUENCE</scope>
    <source>
        <strain evidence="7">CGMCC 1.15758</strain>
    </source>
</reference>
<dbReference type="NCBIfam" id="TIGR00531">
    <property type="entry name" value="BCCP"/>
    <property type="match status" value="1"/>
</dbReference>
<dbReference type="GO" id="GO:0006633">
    <property type="term" value="P:fatty acid biosynthetic process"/>
    <property type="evidence" value="ECO:0007669"/>
    <property type="project" value="UniProtKB-UniPathway"/>
</dbReference>
<dbReference type="PRINTS" id="PR01071">
    <property type="entry name" value="ACOABIOTINCC"/>
</dbReference>
<name>A0A8J2Z4L3_9GAMM</name>
<dbReference type="RefSeq" id="WP_117002883.1">
    <property type="nucleotide sequence ID" value="NZ_BMJS01000017.1"/>
</dbReference>
<evidence type="ECO:0000256" key="1">
    <source>
        <dbReference type="ARBA" id="ARBA00003761"/>
    </source>
</evidence>
<evidence type="ECO:0000256" key="4">
    <source>
        <dbReference type="RuleBase" id="RU364072"/>
    </source>
</evidence>
<keyword evidence="4" id="KW-0443">Lipid metabolism</keyword>
<dbReference type="Pfam" id="PF00364">
    <property type="entry name" value="Biotin_lipoyl"/>
    <property type="match status" value="1"/>
</dbReference>
<keyword evidence="8" id="KW-1185">Reference proteome</keyword>
<dbReference type="InterPro" id="IPR011053">
    <property type="entry name" value="Single_hybrid_motif"/>
</dbReference>
<feature type="region of interest" description="Disordered" evidence="5">
    <location>
        <begin position="57"/>
        <end position="88"/>
    </location>
</feature>
<dbReference type="AlphaFoldDB" id="A0A8J2Z4L3"/>
<evidence type="ECO:0000313" key="7">
    <source>
        <dbReference type="EMBL" id="GGF99579.1"/>
    </source>
</evidence>
<accession>A0A8J2Z4L3</accession>
<reference evidence="7" key="1">
    <citation type="journal article" date="2014" name="Int. J. Syst. Evol. Microbiol.">
        <title>Complete genome sequence of Corynebacterium casei LMG S-19264T (=DSM 44701T), isolated from a smear-ripened cheese.</title>
        <authorList>
            <consortium name="US DOE Joint Genome Institute (JGI-PGF)"/>
            <person name="Walter F."/>
            <person name="Albersmeier A."/>
            <person name="Kalinowski J."/>
            <person name="Ruckert C."/>
        </authorList>
    </citation>
    <scope>NUCLEOTIDE SEQUENCE</scope>
    <source>
        <strain evidence="7">CGMCC 1.15758</strain>
    </source>
</reference>
<comment type="function">
    <text evidence="1 4">This protein is a component of the acetyl coenzyme A carboxylase complex; first, biotin carboxylase catalyzes the carboxylation of the carrier protein and then the transcarboxylase transfers the carboxyl group to form malonyl-CoA.</text>
</comment>
<keyword evidence="4" id="KW-0444">Lipid biosynthesis</keyword>
<evidence type="ECO:0000256" key="3">
    <source>
        <dbReference type="ARBA" id="ARBA00023267"/>
    </source>
</evidence>
<dbReference type="OrthoDB" id="9811735at2"/>
<dbReference type="GO" id="GO:0009317">
    <property type="term" value="C:acetyl-CoA carboxylase complex"/>
    <property type="evidence" value="ECO:0007669"/>
    <property type="project" value="InterPro"/>
</dbReference>
<dbReference type="PANTHER" id="PTHR45266:SF3">
    <property type="entry name" value="OXALOACETATE DECARBOXYLASE ALPHA CHAIN"/>
    <property type="match status" value="1"/>
</dbReference>
<keyword evidence="4" id="KW-0275">Fatty acid biosynthesis</keyword>
<dbReference type="PANTHER" id="PTHR45266">
    <property type="entry name" value="OXALOACETATE DECARBOXYLASE ALPHA CHAIN"/>
    <property type="match status" value="1"/>
</dbReference>
<feature type="compositionally biased region" description="Low complexity" evidence="5">
    <location>
        <begin position="57"/>
        <end position="77"/>
    </location>
</feature>
<gene>
    <name evidence="7" type="ORF">GCM10010995_16090</name>
</gene>
<dbReference type="EMBL" id="BMJS01000017">
    <property type="protein sequence ID" value="GGF99579.1"/>
    <property type="molecule type" value="Genomic_DNA"/>
</dbReference>
<dbReference type="Gene3D" id="2.40.50.100">
    <property type="match status" value="1"/>
</dbReference>
<dbReference type="Proteomes" id="UP000636949">
    <property type="component" value="Unassembled WGS sequence"/>
</dbReference>
<feature type="domain" description="Lipoyl-binding" evidence="6">
    <location>
        <begin position="83"/>
        <end position="159"/>
    </location>
</feature>
<dbReference type="SUPFAM" id="SSF51230">
    <property type="entry name" value="Single hybrid motif"/>
    <property type="match status" value="1"/>
</dbReference>
<sequence>MDIQKIEQLIALIEKSNVNEIEIKEGETSIRITGSHPQPVHALAPQQFIHHAPAAMPQQPVAAEPQAQHAAPAAKPADSLPQGKQVKSPMVGTFYQSPSPGAASFVTEGQAVKAGDTLCIIEAMKIMNQIEADHSGTVLKILVEDGSPVEYDQPLFIIG</sequence>
<organism evidence="7 8">
    <name type="scientific">Cysteiniphilum litorale</name>
    <dbReference type="NCBI Taxonomy" id="2056700"/>
    <lineage>
        <taxon>Bacteria</taxon>
        <taxon>Pseudomonadati</taxon>
        <taxon>Pseudomonadota</taxon>
        <taxon>Gammaproteobacteria</taxon>
        <taxon>Thiotrichales</taxon>
        <taxon>Fastidiosibacteraceae</taxon>
        <taxon>Cysteiniphilum</taxon>
    </lineage>
</organism>